<feature type="transmembrane region" description="Helical" evidence="2">
    <location>
        <begin position="42"/>
        <end position="64"/>
    </location>
</feature>
<keyword evidence="2" id="KW-0812">Transmembrane</keyword>
<organism evidence="3 4">
    <name type="scientific">Batrachochytrium salamandrivorans</name>
    <dbReference type="NCBI Taxonomy" id="1357716"/>
    <lineage>
        <taxon>Eukaryota</taxon>
        <taxon>Fungi</taxon>
        <taxon>Fungi incertae sedis</taxon>
        <taxon>Chytridiomycota</taxon>
        <taxon>Chytridiomycota incertae sedis</taxon>
        <taxon>Chytridiomycetes</taxon>
        <taxon>Rhizophydiales</taxon>
        <taxon>Rhizophydiales incertae sedis</taxon>
        <taxon>Batrachochytrium</taxon>
    </lineage>
</organism>
<proteinExistence type="predicted"/>
<feature type="region of interest" description="Disordered" evidence="1">
    <location>
        <begin position="380"/>
        <end position="400"/>
    </location>
</feature>
<keyword evidence="2" id="KW-0472">Membrane</keyword>
<protein>
    <recommendedName>
        <fullName evidence="5">RGS domain-containing protein</fullName>
    </recommendedName>
</protein>
<evidence type="ECO:0000313" key="3">
    <source>
        <dbReference type="EMBL" id="KAH6595937.1"/>
    </source>
</evidence>
<evidence type="ECO:0008006" key="5">
    <source>
        <dbReference type="Google" id="ProtNLM"/>
    </source>
</evidence>
<evidence type="ECO:0000313" key="4">
    <source>
        <dbReference type="Proteomes" id="UP001648503"/>
    </source>
</evidence>
<reference evidence="3 4" key="1">
    <citation type="submission" date="2021-02" db="EMBL/GenBank/DDBJ databases">
        <title>Variation within the Batrachochytrium salamandrivorans European outbreak.</title>
        <authorList>
            <person name="Kelly M."/>
            <person name="Pasmans F."/>
            <person name="Shea T.P."/>
            <person name="Munoz J.F."/>
            <person name="Carranza S."/>
            <person name="Cuomo C.A."/>
            <person name="Martel A."/>
        </authorList>
    </citation>
    <scope>NUCLEOTIDE SEQUENCE [LARGE SCALE GENOMIC DNA]</scope>
    <source>
        <strain evidence="3 4">AMFP18/2</strain>
    </source>
</reference>
<gene>
    <name evidence="3" type="ORF">BASA50_005517</name>
</gene>
<keyword evidence="2" id="KW-1133">Transmembrane helix</keyword>
<evidence type="ECO:0000256" key="2">
    <source>
        <dbReference type="SAM" id="Phobius"/>
    </source>
</evidence>
<feature type="transmembrane region" description="Helical" evidence="2">
    <location>
        <begin position="187"/>
        <end position="213"/>
    </location>
</feature>
<dbReference type="PANTHER" id="PTHR39470:SF1">
    <property type="entry name" value="CHORISMATE SYNTHASE PROTEIN"/>
    <property type="match status" value="1"/>
</dbReference>
<name>A0ABQ8FCK8_9FUNG</name>
<evidence type="ECO:0000256" key="1">
    <source>
        <dbReference type="SAM" id="MobiDB-lite"/>
    </source>
</evidence>
<accession>A0ABQ8FCK8</accession>
<dbReference type="PANTHER" id="PTHR39470">
    <property type="entry name" value="CHROMOSOME 10, WHOLE GENOME SHOTGUN SEQUENCE"/>
    <property type="match status" value="1"/>
</dbReference>
<keyword evidence="4" id="KW-1185">Reference proteome</keyword>
<sequence length="400" mass="44220">MSGWLQLVACLALPYLLPKVYRLFVGSSNKPSLQRRAKPRSLADNCSGVGLLLLAAVFIYVGIFHRQYDLLTAMHVPDTASSYEMRGLFKAYMAAHFPEWPDLSAIAPQLKPAAQAAQDLFEELRSSDTKRLHYAKYGSVAVTSCTWCKTPEDYAFGASATIMSHYVLFLVWFGLGTMVWRKHPARTWAATACGVMACVDVYVLFLSSGLLLVRQETLFPILSDSQFNQMHTLRYAAFSCLALIAGLIDAAEEWTDREILAELVQKTMFNYARLDATALAREAALGDDDLRKSFVQYFSAQTKVGDGVSKTATNTGAAHLKDLMKGYSIARVIHEQDAVQSFMRLAMNESFLSGIDLPPPIDPLTDPSLAQASAELKPTLIQTPVEPEAISETPIEKKQK</sequence>
<dbReference type="Proteomes" id="UP001648503">
    <property type="component" value="Unassembled WGS sequence"/>
</dbReference>
<feature type="transmembrane region" description="Helical" evidence="2">
    <location>
        <begin position="154"/>
        <end position="175"/>
    </location>
</feature>
<dbReference type="EMBL" id="JAFCIX010000267">
    <property type="protein sequence ID" value="KAH6595937.1"/>
    <property type="molecule type" value="Genomic_DNA"/>
</dbReference>
<comment type="caution">
    <text evidence="3">The sequence shown here is derived from an EMBL/GenBank/DDBJ whole genome shotgun (WGS) entry which is preliminary data.</text>
</comment>